<dbReference type="VEuPathDB" id="FungiDB:MSYG_4270"/>
<dbReference type="Proteomes" id="UP000186303">
    <property type="component" value="Chromosome 8"/>
</dbReference>
<proteinExistence type="inferred from homology"/>
<dbReference type="OMA" id="MEFCDEC"/>
<dbReference type="SMART" id="SM00440">
    <property type="entry name" value="ZnF_C2C2"/>
    <property type="match status" value="1"/>
</dbReference>
<evidence type="ECO:0000256" key="2">
    <source>
        <dbReference type="ARBA" id="ARBA00022478"/>
    </source>
</evidence>
<feature type="binding site" evidence="9">
    <location>
        <position position="29"/>
    </location>
    <ligand>
        <name>Zn(2+)</name>
        <dbReference type="ChEBI" id="CHEBI:29105"/>
        <label>1</label>
    </ligand>
</feature>
<reference evidence="13" key="1">
    <citation type="journal article" date="2017" name="Nucleic Acids Res.">
        <title>Proteogenomics produces comprehensive and highly accurate protein-coding gene annotation in a complete genome assembly of Malassezia sympodialis.</title>
        <authorList>
            <person name="Zhu Y."/>
            <person name="Engstroem P.G."/>
            <person name="Tellgren-Roth C."/>
            <person name="Baudo C.D."/>
            <person name="Kennell J.C."/>
            <person name="Sun S."/>
            <person name="Billmyre R.B."/>
            <person name="Schroeder M.S."/>
            <person name="Andersson A."/>
            <person name="Holm T."/>
            <person name="Sigurgeirsson B."/>
            <person name="Wu G."/>
            <person name="Sankaranarayanan S.R."/>
            <person name="Siddharthan R."/>
            <person name="Sanyal K."/>
            <person name="Lundeberg J."/>
            <person name="Nystedt B."/>
            <person name="Boekhout T."/>
            <person name="Dawson T.L. Jr."/>
            <person name="Heitman J."/>
            <person name="Scheynius A."/>
            <person name="Lehtioe J."/>
        </authorList>
    </citation>
    <scope>NUCLEOTIDE SEQUENCE [LARGE SCALE GENOMIC DNA]</scope>
    <source>
        <strain evidence="13">ATCC 42132</strain>
    </source>
</reference>
<dbReference type="AlphaFoldDB" id="A0A1M8ABP7"/>
<dbReference type="GO" id="GO:0003676">
    <property type="term" value="F:nucleic acid binding"/>
    <property type="evidence" value="ECO:0007669"/>
    <property type="project" value="InterPro"/>
</dbReference>
<feature type="domain" description="TFIIS-type" evidence="11">
    <location>
        <begin position="66"/>
        <end position="108"/>
    </location>
</feature>
<evidence type="ECO:0000313" key="12">
    <source>
        <dbReference type="EMBL" id="SHO79915.1"/>
    </source>
</evidence>
<evidence type="ECO:0000256" key="8">
    <source>
        <dbReference type="PIRNR" id="PIRNR005586"/>
    </source>
</evidence>
<keyword evidence="6 8" id="KW-0804">Transcription</keyword>
<evidence type="ECO:0000256" key="3">
    <source>
        <dbReference type="ARBA" id="ARBA00022723"/>
    </source>
</evidence>
<dbReference type="InterPro" id="IPR012164">
    <property type="entry name" value="Rpa12/Rpb9/Rpc10/TFS"/>
</dbReference>
<keyword evidence="13" id="KW-1185">Reference proteome</keyword>
<evidence type="ECO:0000256" key="10">
    <source>
        <dbReference type="PIRSR" id="PIRSR005586-2"/>
    </source>
</evidence>
<dbReference type="STRING" id="1230383.A0A1M8ABP7"/>
<comment type="similarity">
    <text evidence="8">Belongs to the archaeal rpoM/eukaryotic RPA12/RPB9/RPC11 RNA polymerase family.</text>
</comment>
<keyword evidence="7 8" id="KW-0539">Nucleus</keyword>
<evidence type="ECO:0000256" key="9">
    <source>
        <dbReference type="PIRSR" id="PIRSR005586-1"/>
    </source>
</evidence>
<accession>A0A1M8ABP7</accession>
<dbReference type="PROSITE" id="PS00466">
    <property type="entry name" value="ZF_TFIIS_1"/>
    <property type="match status" value="1"/>
</dbReference>
<comment type="subcellular location">
    <subcellularLocation>
        <location evidence="1 8">Nucleus</location>
    </subcellularLocation>
</comment>
<evidence type="ECO:0000256" key="7">
    <source>
        <dbReference type="ARBA" id="ARBA00023242"/>
    </source>
</evidence>
<feature type="binding site" evidence="9">
    <location>
        <position position="73"/>
    </location>
    <ligand>
        <name>Zn(2+)</name>
        <dbReference type="ChEBI" id="CHEBI:29105"/>
        <label>2</label>
    </ligand>
</feature>
<dbReference type="GO" id="GO:0005666">
    <property type="term" value="C:RNA polymerase III complex"/>
    <property type="evidence" value="ECO:0007669"/>
    <property type="project" value="TreeGrafter"/>
</dbReference>
<dbReference type="InterPro" id="IPR001222">
    <property type="entry name" value="Znf_TFIIS"/>
</dbReference>
<feature type="binding site" evidence="9">
    <location>
        <position position="98"/>
    </location>
    <ligand>
        <name>Zn(2+)</name>
        <dbReference type="ChEBI" id="CHEBI:29105"/>
        <label>2</label>
    </ligand>
</feature>
<sequence length="110" mass="12781">MLFCPNCANVVTVLPSDMTAQNKWTCPTCPFEFPMDFQVTSRMYLQRKQVDDVMGGEDSWKNVDSTDATCPKCDNSRAYFMQLQIRSADEPMTTFYKCTRTQCGFQWREN</sequence>
<dbReference type="GO" id="GO:0003899">
    <property type="term" value="F:DNA-directed RNA polymerase activity"/>
    <property type="evidence" value="ECO:0007669"/>
    <property type="project" value="InterPro"/>
</dbReference>
<dbReference type="PANTHER" id="PTHR11239:SF12">
    <property type="entry name" value="DNA-DIRECTED RNA POLYMERASE III SUBUNIT RPC10"/>
    <property type="match status" value="1"/>
</dbReference>
<keyword evidence="2 8" id="KW-0240">DNA-directed RNA polymerase</keyword>
<feature type="zinc finger region" description="C4-type" evidence="10">
    <location>
        <begin position="4"/>
        <end position="29"/>
    </location>
</feature>
<dbReference type="OrthoDB" id="282152at2759"/>
<name>A0A1M8ABP7_MALS4</name>
<dbReference type="CDD" id="cd10509">
    <property type="entry name" value="Zn-ribbon_RPC11"/>
    <property type="match status" value="1"/>
</dbReference>
<dbReference type="InterPro" id="IPR034014">
    <property type="entry name" value="Zn_ribbon_RPC11_C"/>
</dbReference>
<feature type="binding site" evidence="9">
    <location>
        <position position="7"/>
    </location>
    <ligand>
        <name>Zn(2+)</name>
        <dbReference type="ChEBI" id="CHEBI:29105"/>
        <label>1</label>
    </ligand>
</feature>
<dbReference type="GO" id="GO:0006386">
    <property type="term" value="P:termination of RNA polymerase III transcription"/>
    <property type="evidence" value="ECO:0007669"/>
    <property type="project" value="UniProtKB-ARBA"/>
</dbReference>
<evidence type="ECO:0000256" key="1">
    <source>
        <dbReference type="ARBA" id="ARBA00004123"/>
    </source>
</evidence>
<keyword evidence="5 9" id="KW-0862">Zinc</keyword>
<keyword evidence="4 10" id="KW-0863">Zinc-finger</keyword>
<feature type="binding site" evidence="9">
    <location>
        <position position="26"/>
    </location>
    <ligand>
        <name>Zn(2+)</name>
        <dbReference type="ChEBI" id="CHEBI:29105"/>
        <label>1</label>
    </ligand>
</feature>
<gene>
    <name evidence="12" type="ORF">MSYG_4270</name>
</gene>
<feature type="binding site" evidence="9">
    <location>
        <position position="4"/>
    </location>
    <ligand>
        <name>Zn(2+)</name>
        <dbReference type="ChEBI" id="CHEBI:29105"/>
        <label>1</label>
    </ligand>
</feature>
<dbReference type="Pfam" id="PF01096">
    <property type="entry name" value="Zn_ribbon_TFIIS"/>
    <property type="match status" value="1"/>
</dbReference>
<evidence type="ECO:0000256" key="4">
    <source>
        <dbReference type="ARBA" id="ARBA00022771"/>
    </source>
</evidence>
<keyword evidence="3 9" id="KW-0479">Metal-binding</keyword>
<protein>
    <recommendedName>
        <fullName evidence="8">DNA-directed RNA polymerase subunit</fullName>
    </recommendedName>
</protein>
<comment type="function">
    <text evidence="8">DNA-dependent RNA polymerase catalyzes the transcription of DNA into RNA using the four ribonucleoside triphosphates as substrates.</text>
</comment>
<evidence type="ECO:0000256" key="6">
    <source>
        <dbReference type="ARBA" id="ARBA00023163"/>
    </source>
</evidence>
<evidence type="ECO:0000313" key="13">
    <source>
        <dbReference type="Proteomes" id="UP000186303"/>
    </source>
</evidence>
<feature type="binding site" evidence="9">
    <location>
        <position position="103"/>
    </location>
    <ligand>
        <name>Zn(2+)</name>
        <dbReference type="ChEBI" id="CHEBI:29105"/>
        <label>2</label>
    </ligand>
</feature>
<dbReference type="EMBL" id="LT671828">
    <property type="protein sequence ID" value="SHO79915.1"/>
    <property type="molecule type" value="Genomic_DNA"/>
</dbReference>
<dbReference type="PANTHER" id="PTHR11239">
    <property type="entry name" value="DNA-DIRECTED RNA POLYMERASE"/>
    <property type="match status" value="1"/>
</dbReference>
<dbReference type="PROSITE" id="PS51133">
    <property type="entry name" value="ZF_TFIIS_2"/>
    <property type="match status" value="1"/>
</dbReference>
<feature type="binding site" evidence="9">
    <location>
        <position position="70"/>
    </location>
    <ligand>
        <name>Zn(2+)</name>
        <dbReference type="ChEBI" id="CHEBI:29105"/>
        <label>2</label>
    </ligand>
</feature>
<dbReference type="Gene3D" id="2.20.25.10">
    <property type="match status" value="1"/>
</dbReference>
<dbReference type="PIRSF" id="PIRSF005586">
    <property type="entry name" value="RNApol_RpoM"/>
    <property type="match status" value="1"/>
</dbReference>
<evidence type="ECO:0000256" key="5">
    <source>
        <dbReference type="ARBA" id="ARBA00022833"/>
    </source>
</evidence>
<dbReference type="FunFam" id="2.20.25.10:FF:000005">
    <property type="entry name" value="DNA-directed RNA polymerase subunit"/>
    <property type="match status" value="1"/>
</dbReference>
<evidence type="ECO:0000259" key="11">
    <source>
        <dbReference type="PROSITE" id="PS51133"/>
    </source>
</evidence>
<dbReference type="SUPFAM" id="SSF57783">
    <property type="entry name" value="Zinc beta-ribbon"/>
    <property type="match status" value="1"/>
</dbReference>
<dbReference type="GO" id="GO:0008270">
    <property type="term" value="F:zinc ion binding"/>
    <property type="evidence" value="ECO:0007669"/>
    <property type="project" value="UniProtKB-KW"/>
</dbReference>
<organism evidence="12 13">
    <name type="scientific">Malassezia sympodialis (strain ATCC 42132)</name>
    <name type="common">Atopic eczema-associated yeast</name>
    <dbReference type="NCBI Taxonomy" id="1230383"/>
    <lineage>
        <taxon>Eukaryota</taxon>
        <taxon>Fungi</taxon>
        <taxon>Dikarya</taxon>
        <taxon>Basidiomycota</taxon>
        <taxon>Ustilaginomycotina</taxon>
        <taxon>Malasseziomycetes</taxon>
        <taxon>Malasseziales</taxon>
        <taxon>Malasseziaceae</taxon>
        <taxon>Malassezia</taxon>
    </lineage>
</organism>